<evidence type="ECO:0000256" key="9">
    <source>
        <dbReference type="SAM" id="Phobius"/>
    </source>
</evidence>
<dbReference type="SUPFAM" id="SSF81321">
    <property type="entry name" value="Family A G protein-coupled receptor-like"/>
    <property type="match status" value="1"/>
</dbReference>
<evidence type="ECO:0000256" key="1">
    <source>
        <dbReference type="ARBA" id="ARBA00004141"/>
    </source>
</evidence>
<keyword evidence="6 9" id="KW-0472">Membrane</keyword>
<dbReference type="GO" id="GO:0004930">
    <property type="term" value="F:G protein-coupled receptor activity"/>
    <property type="evidence" value="ECO:0007669"/>
    <property type="project" value="UniProtKB-KW"/>
</dbReference>
<evidence type="ECO:0000256" key="4">
    <source>
        <dbReference type="ARBA" id="ARBA00022989"/>
    </source>
</evidence>
<feature type="transmembrane region" description="Helical" evidence="9">
    <location>
        <begin position="146"/>
        <end position="165"/>
    </location>
</feature>
<evidence type="ECO:0000313" key="11">
    <source>
        <dbReference type="EMBL" id="KAG5672158.1"/>
    </source>
</evidence>
<evidence type="ECO:0000256" key="3">
    <source>
        <dbReference type="ARBA" id="ARBA00022692"/>
    </source>
</evidence>
<reference evidence="11" key="1">
    <citation type="submission" date="2021-03" db="EMBL/GenBank/DDBJ databases">
        <title>Chromosome level genome of the anhydrobiotic midge Polypedilum vanderplanki.</title>
        <authorList>
            <person name="Yoshida Y."/>
            <person name="Kikawada T."/>
            <person name="Gusev O."/>
        </authorList>
    </citation>
    <scope>NUCLEOTIDE SEQUENCE</scope>
    <source>
        <strain evidence="11">NIAS01</strain>
        <tissue evidence="11">Whole body or cell culture</tissue>
    </source>
</reference>
<feature type="transmembrane region" description="Helical" evidence="9">
    <location>
        <begin position="29"/>
        <end position="55"/>
    </location>
</feature>
<accession>A0A9J6BS23</accession>
<comment type="subcellular location">
    <subcellularLocation>
        <location evidence="1">Membrane</location>
        <topology evidence="1">Multi-pass membrane protein</topology>
    </subcellularLocation>
</comment>
<feature type="transmembrane region" description="Helical" evidence="9">
    <location>
        <begin position="244"/>
        <end position="263"/>
    </location>
</feature>
<feature type="domain" description="G-protein coupled receptors family 1 profile" evidence="10">
    <location>
        <begin position="46"/>
        <end position="303"/>
    </location>
</feature>
<dbReference type="PRINTS" id="PR00237">
    <property type="entry name" value="GPCRRHODOPSN"/>
</dbReference>
<comment type="caution">
    <text evidence="11">The sequence shown here is derived from an EMBL/GenBank/DDBJ whole genome shotgun (WGS) entry which is preliminary data.</text>
</comment>
<evidence type="ECO:0000256" key="5">
    <source>
        <dbReference type="ARBA" id="ARBA00023040"/>
    </source>
</evidence>
<dbReference type="InterPro" id="IPR000276">
    <property type="entry name" value="GPCR_Rhodpsn"/>
</dbReference>
<comment type="similarity">
    <text evidence="2">Belongs to the G-protein coupled receptor 1 family.</text>
</comment>
<evidence type="ECO:0000256" key="8">
    <source>
        <dbReference type="ARBA" id="ARBA00023224"/>
    </source>
</evidence>
<gene>
    <name evidence="11" type="ORF">PVAND_002311</name>
</gene>
<dbReference type="AlphaFoldDB" id="A0A9J6BS23"/>
<dbReference type="OrthoDB" id="9946013at2759"/>
<dbReference type="PANTHER" id="PTHR45695:SF9">
    <property type="entry name" value="LEUCOKININ RECEPTOR"/>
    <property type="match status" value="1"/>
</dbReference>
<dbReference type="GO" id="GO:0005886">
    <property type="term" value="C:plasma membrane"/>
    <property type="evidence" value="ECO:0007669"/>
    <property type="project" value="TreeGrafter"/>
</dbReference>
<feature type="transmembrane region" description="Helical" evidence="9">
    <location>
        <begin position="106"/>
        <end position="125"/>
    </location>
</feature>
<dbReference type="PANTHER" id="PTHR45695">
    <property type="entry name" value="LEUCOKININ RECEPTOR-RELATED"/>
    <property type="match status" value="1"/>
</dbReference>
<dbReference type="PROSITE" id="PS50262">
    <property type="entry name" value="G_PROTEIN_RECEP_F1_2"/>
    <property type="match status" value="1"/>
</dbReference>
<dbReference type="Proteomes" id="UP001107558">
    <property type="component" value="Chromosome 3"/>
</dbReference>
<feature type="transmembrane region" description="Helical" evidence="9">
    <location>
        <begin position="190"/>
        <end position="216"/>
    </location>
</feature>
<keyword evidence="7" id="KW-0675">Receptor</keyword>
<organism evidence="11 12">
    <name type="scientific">Polypedilum vanderplanki</name>
    <name type="common">Sleeping chironomid midge</name>
    <dbReference type="NCBI Taxonomy" id="319348"/>
    <lineage>
        <taxon>Eukaryota</taxon>
        <taxon>Metazoa</taxon>
        <taxon>Ecdysozoa</taxon>
        <taxon>Arthropoda</taxon>
        <taxon>Hexapoda</taxon>
        <taxon>Insecta</taxon>
        <taxon>Pterygota</taxon>
        <taxon>Neoptera</taxon>
        <taxon>Endopterygota</taxon>
        <taxon>Diptera</taxon>
        <taxon>Nematocera</taxon>
        <taxon>Chironomoidea</taxon>
        <taxon>Chironomidae</taxon>
        <taxon>Chironominae</taxon>
        <taxon>Polypedilum</taxon>
        <taxon>Polypedilum</taxon>
    </lineage>
</organism>
<keyword evidence="4 9" id="KW-1133">Transmembrane helix</keyword>
<proteinExistence type="inferred from homology"/>
<evidence type="ECO:0000256" key="2">
    <source>
        <dbReference type="ARBA" id="ARBA00010663"/>
    </source>
</evidence>
<keyword evidence="5" id="KW-0297">G-protein coupled receptor</keyword>
<protein>
    <recommendedName>
        <fullName evidence="10">G-protein coupled receptors family 1 profile domain-containing protein</fullName>
    </recommendedName>
</protein>
<keyword evidence="3 9" id="KW-0812">Transmembrane</keyword>
<keyword evidence="8" id="KW-0807">Transducer</keyword>
<evidence type="ECO:0000259" key="10">
    <source>
        <dbReference type="PROSITE" id="PS50262"/>
    </source>
</evidence>
<sequence length="404" mass="47153">MDDDLDFDLNFSCFDFPFEIWEILPPYQIIIKVSIVGPITIFGIIGNCLLLHTILSNRSLKSPSNYLIANMALSDLCTLLFSPGLFLFHEIFQSYKLGIIGCKVEATIEITFLITSVITLCFVSYERLTAIAFPLQARLTFKQTKIVIACSWIFGLILSSPLAIFRSYKERQWRNFLEAFCYEDLKILPLYWHILIVALVWIPLGVLVFCYTTIFFKLDQYEKFRKARIHPLTINYKRKFAKTLFIVLVTFIILRIPFTSIVFMRSNMLQHNEMNQVEGSFQVMWYISRYLIFLNCALTPCVYGITNENFRKAFRKSKCFKYFCFCTFGNSSSSMTVYTINHSHDDTRNIQELKPRNPYINSKSLFSSTWFKSGNVSKFSTAKFQKFEVTPKSQEKFQSAITYI</sequence>
<name>A0A9J6BS23_POLVA</name>
<evidence type="ECO:0000256" key="6">
    <source>
        <dbReference type="ARBA" id="ARBA00023136"/>
    </source>
</evidence>
<dbReference type="SMART" id="SM01381">
    <property type="entry name" value="7TM_GPCR_Srsx"/>
    <property type="match status" value="1"/>
</dbReference>
<dbReference type="EMBL" id="JADBJN010000003">
    <property type="protein sequence ID" value="KAG5672158.1"/>
    <property type="molecule type" value="Genomic_DNA"/>
</dbReference>
<evidence type="ECO:0000313" key="12">
    <source>
        <dbReference type="Proteomes" id="UP001107558"/>
    </source>
</evidence>
<feature type="transmembrane region" description="Helical" evidence="9">
    <location>
        <begin position="283"/>
        <end position="306"/>
    </location>
</feature>
<dbReference type="Gene3D" id="1.20.1070.10">
    <property type="entry name" value="Rhodopsin 7-helix transmembrane proteins"/>
    <property type="match status" value="1"/>
</dbReference>
<evidence type="ECO:0000256" key="7">
    <source>
        <dbReference type="ARBA" id="ARBA00023170"/>
    </source>
</evidence>
<dbReference type="InterPro" id="IPR017452">
    <property type="entry name" value="GPCR_Rhodpsn_7TM"/>
</dbReference>
<keyword evidence="12" id="KW-1185">Reference proteome</keyword>
<dbReference type="Pfam" id="PF00001">
    <property type="entry name" value="7tm_1"/>
    <property type="match status" value="1"/>
</dbReference>
<feature type="transmembrane region" description="Helical" evidence="9">
    <location>
        <begin position="67"/>
        <end position="86"/>
    </location>
</feature>